<dbReference type="InterPro" id="IPR038770">
    <property type="entry name" value="Na+/solute_symporter_sf"/>
</dbReference>
<evidence type="ECO:0000256" key="3">
    <source>
        <dbReference type="ARBA" id="ARBA00022989"/>
    </source>
</evidence>
<feature type="transmembrane region" description="Helical" evidence="5">
    <location>
        <begin position="7"/>
        <end position="27"/>
    </location>
</feature>
<dbReference type="PANTHER" id="PTHR10361">
    <property type="entry name" value="SODIUM-BILE ACID COTRANSPORTER"/>
    <property type="match status" value="1"/>
</dbReference>
<feature type="transmembrane region" description="Helical" evidence="5">
    <location>
        <begin position="157"/>
        <end position="182"/>
    </location>
</feature>
<accession>A0A2U2AHZ2</accession>
<feature type="transmembrane region" description="Helical" evidence="5">
    <location>
        <begin position="39"/>
        <end position="57"/>
    </location>
</feature>
<dbReference type="Pfam" id="PF01758">
    <property type="entry name" value="SBF"/>
    <property type="match status" value="1"/>
</dbReference>
<evidence type="ECO:0000256" key="5">
    <source>
        <dbReference type="SAM" id="Phobius"/>
    </source>
</evidence>
<feature type="transmembrane region" description="Helical" evidence="5">
    <location>
        <begin position="194"/>
        <end position="211"/>
    </location>
</feature>
<protein>
    <submittedName>
        <fullName evidence="6">Sodium transporter</fullName>
    </submittedName>
</protein>
<dbReference type="RefSeq" id="WP_109236872.1">
    <property type="nucleotide sequence ID" value="NZ_BMXZ01000006.1"/>
</dbReference>
<comment type="caution">
    <text evidence="6">The sequence shown here is derived from an EMBL/GenBank/DDBJ whole genome shotgun (WGS) entry which is preliminary data.</text>
</comment>
<comment type="subcellular location">
    <subcellularLocation>
        <location evidence="1">Membrane</location>
        <topology evidence="1">Multi-pass membrane protein</topology>
    </subcellularLocation>
</comment>
<proteinExistence type="predicted"/>
<evidence type="ECO:0000256" key="4">
    <source>
        <dbReference type="ARBA" id="ARBA00023136"/>
    </source>
</evidence>
<sequence>MQALARLSQFVGKTFAFWVLLFAGLAFFTPDTFKFIGPYVPWLLGIVMLGMGMTLTLSDFGEILRHPKAVILGVVAQFVIMPLLAYGLSMAFMLPAPIAVGIILVGSCPGGTASNVITFLAKGNIALSVACTSVSTLLAPLLTPLVFYLLASQWIDISMGAMFMSVLKMVLLPIAIGVLLRMLFKKRIEQATEVLPLVSVAAIVLIVAVVVSGSKQSIIESGLLIFGVVVLHNGLGFLFGFWVAKLFKLNYADSKAVSVEVGMQNSGLGAALAKTHFAIDPVIAVPSAIFSLWHNISGPILATYWAARTDEKGKQKSEVKVAR</sequence>
<keyword evidence="3 5" id="KW-1133">Transmembrane helix</keyword>
<dbReference type="EMBL" id="QEWR01000008">
    <property type="protein sequence ID" value="PWD82285.1"/>
    <property type="molecule type" value="Genomic_DNA"/>
</dbReference>
<organism evidence="6 7">
    <name type="scientific">Ignatzschineria indica</name>
    <dbReference type="NCBI Taxonomy" id="472583"/>
    <lineage>
        <taxon>Bacteria</taxon>
        <taxon>Pseudomonadati</taxon>
        <taxon>Pseudomonadota</taxon>
        <taxon>Gammaproteobacteria</taxon>
        <taxon>Cardiobacteriales</taxon>
        <taxon>Ignatzschineriaceae</taxon>
        <taxon>Ignatzschineria</taxon>
    </lineage>
</organism>
<evidence type="ECO:0000256" key="2">
    <source>
        <dbReference type="ARBA" id="ARBA00022692"/>
    </source>
</evidence>
<feature type="transmembrane region" description="Helical" evidence="5">
    <location>
        <begin position="69"/>
        <end position="92"/>
    </location>
</feature>
<dbReference type="Proteomes" id="UP000244948">
    <property type="component" value="Unassembled WGS sequence"/>
</dbReference>
<feature type="transmembrane region" description="Helical" evidence="5">
    <location>
        <begin position="223"/>
        <end position="244"/>
    </location>
</feature>
<dbReference type="PANTHER" id="PTHR10361:SF28">
    <property type="entry name" value="P3 PROTEIN-RELATED"/>
    <property type="match status" value="1"/>
</dbReference>
<name>A0A2U2AHZ2_9GAMM</name>
<evidence type="ECO:0000313" key="6">
    <source>
        <dbReference type="EMBL" id="PWD82285.1"/>
    </source>
</evidence>
<feature type="transmembrane region" description="Helical" evidence="5">
    <location>
        <begin position="127"/>
        <end position="151"/>
    </location>
</feature>
<evidence type="ECO:0000313" key="7">
    <source>
        <dbReference type="Proteomes" id="UP000244948"/>
    </source>
</evidence>
<gene>
    <name evidence="6" type="ORF">DC082_10165</name>
</gene>
<keyword evidence="7" id="KW-1185">Reference proteome</keyword>
<dbReference type="GO" id="GO:0016020">
    <property type="term" value="C:membrane"/>
    <property type="evidence" value="ECO:0007669"/>
    <property type="project" value="UniProtKB-SubCell"/>
</dbReference>
<dbReference type="InterPro" id="IPR004710">
    <property type="entry name" value="Bilac:Na_transpt"/>
</dbReference>
<evidence type="ECO:0000256" key="1">
    <source>
        <dbReference type="ARBA" id="ARBA00004141"/>
    </source>
</evidence>
<keyword evidence="2 5" id="KW-0812">Transmembrane</keyword>
<dbReference type="Gene3D" id="1.20.1530.20">
    <property type="match status" value="1"/>
</dbReference>
<reference evidence="6 7" key="1">
    <citation type="journal article" date="2018" name="Genome Announc.">
        <title>Ignatzschineria cameli sp. nov., isolated from necrotic foot tissue of dromedaries (Camelus dromedarius) and associated maggots (Wohlfahrtia species) in Dubai.</title>
        <authorList>
            <person name="Tsang C.C."/>
            <person name="Tang J.Y."/>
            <person name="Fong J.Y."/>
            <person name="Kinne J."/>
            <person name="Lee H.H."/>
            <person name="Joseph M."/>
            <person name="Jose S."/>
            <person name="Schuster R.K."/>
            <person name="Tang Y."/>
            <person name="Sivakumar S."/>
            <person name="Chen J.H."/>
            <person name="Teng J.L."/>
            <person name="Lau S.K."/>
            <person name="Wernery U."/>
            <person name="Woo P.C."/>
        </authorList>
    </citation>
    <scope>NUCLEOTIDE SEQUENCE [LARGE SCALE GENOMIC DNA]</scope>
    <source>
        <strain evidence="6 7">KCTC 22643</strain>
    </source>
</reference>
<dbReference type="InterPro" id="IPR002657">
    <property type="entry name" value="BilAc:Na_symport/Acr3"/>
</dbReference>
<keyword evidence="4 5" id="KW-0472">Membrane</keyword>
<dbReference type="AlphaFoldDB" id="A0A2U2AHZ2"/>
<feature type="transmembrane region" description="Helical" evidence="5">
    <location>
        <begin position="98"/>
        <end position="120"/>
    </location>
</feature>